<reference evidence="5" key="2">
    <citation type="submission" date="2021-03" db="UniProtKB">
        <authorList>
            <consortium name="EnsemblPlants"/>
        </authorList>
    </citation>
    <scope>IDENTIFICATION</scope>
</reference>
<dbReference type="OrthoDB" id="941679at2759"/>
<dbReference type="PANTHER" id="PTHR32227">
    <property type="entry name" value="GLUCAN ENDO-1,3-BETA-GLUCOSIDASE BG1-RELATED-RELATED"/>
    <property type="match status" value="1"/>
</dbReference>
<sequence>MHIAAYSLATNLSMQSSAIVEVNYRMLSNNLPPADLVIKFCQFKNIHLLRLYEPHSNALDSLRRSNIKVALGMKNDIVTSIAMGVDVAMEWVNTNVAPYANEVDIEWIIVGNEMVSGPSADLIPQAMNNILSGLNSARLSNIKVSTVVNVNVLGVSSPPSAASFSAEANKSMQGIVTWLAGTKNPLFINVFPYLALASRPKEIPLDYALFNAQQSVIDGTYKYYSLFEAMVDAFYVALGNIGGGSVTLVVFETGWPTAGNDPYTSK</sequence>
<gene>
    <name evidence="5" type="primary">LOC110716992</name>
</gene>
<protein>
    <recommendedName>
        <fullName evidence="7">Glucan endo-1,3-beta-D-glucosidase</fullName>
    </recommendedName>
</protein>
<accession>A0A803MD10</accession>
<dbReference type="GO" id="GO:0005975">
    <property type="term" value="P:carbohydrate metabolic process"/>
    <property type="evidence" value="ECO:0007669"/>
    <property type="project" value="InterPro"/>
</dbReference>
<keyword evidence="6" id="KW-1185">Reference proteome</keyword>
<keyword evidence="2" id="KW-0378">Hydrolase</keyword>
<comment type="similarity">
    <text evidence="1 4">Belongs to the glycosyl hydrolase 17 family.</text>
</comment>
<evidence type="ECO:0008006" key="7">
    <source>
        <dbReference type="Google" id="ProtNLM"/>
    </source>
</evidence>
<organism evidence="5 6">
    <name type="scientific">Chenopodium quinoa</name>
    <name type="common">Quinoa</name>
    <dbReference type="NCBI Taxonomy" id="63459"/>
    <lineage>
        <taxon>Eukaryota</taxon>
        <taxon>Viridiplantae</taxon>
        <taxon>Streptophyta</taxon>
        <taxon>Embryophyta</taxon>
        <taxon>Tracheophyta</taxon>
        <taxon>Spermatophyta</taxon>
        <taxon>Magnoliopsida</taxon>
        <taxon>eudicotyledons</taxon>
        <taxon>Gunneridae</taxon>
        <taxon>Pentapetalae</taxon>
        <taxon>Caryophyllales</taxon>
        <taxon>Chenopodiaceae</taxon>
        <taxon>Chenopodioideae</taxon>
        <taxon>Atripliceae</taxon>
        <taxon>Chenopodium</taxon>
    </lineage>
</organism>
<evidence type="ECO:0000256" key="4">
    <source>
        <dbReference type="RuleBase" id="RU004335"/>
    </source>
</evidence>
<name>A0A803MD10_CHEQI</name>
<dbReference type="Gramene" id="AUR62027353-RA">
    <property type="protein sequence ID" value="AUR62027353-RA:cds"/>
    <property type="gene ID" value="AUR62027353"/>
</dbReference>
<dbReference type="SUPFAM" id="SSF51445">
    <property type="entry name" value="(Trans)glycosidases"/>
    <property type="match status" value="1"/>
</dbReference>
<dbReference type="SMR" id="A0A803MD10"/>
<dbReference type="KEGG" id="cqi:110716992"/>
<dbReference type="Proteomes" id="UP000596660">
    <property type="component" value="Unplaced"/>
</dbReference>
<evidence type="ECO:0000313" key="6">
    <source>
        <dbReference type="Proteomes" id="UP000596660"/>
    </source>
</evidence>
<keyword evidence="3" id="KW-0326">Glycosidase</keyword>
<dbReference type="Gene3D" id="3.20.20.80">
    <property type="entry name" value="Glycosidases"/>
    <property type="match status" value="1"/>
</dbReference>
<dbReference type="AlphaFoldDB" id="A0A803MD10"/>
<dbReference type="OMA" id="AIKWITI"/>
<reference evidence="5" key="1">
    <citation type="journal article" date="2017" name="Nature">
        <title>The genome of Chenopodium quinoa.</title>
        <authorList>
            <person name="Jarvis D.E."/>
            <person name="Ho Y.S."/>
            <person name="Lightfoot D.J."/>
            <person name="Schmoeckel S.M."/>
            <person name="Li B."/>
            <person name="Borm T.J.A."/>
            <person name="Ohyanagi H."/>
            <person name="Mineta K."/>
            <person name="Michell C.T."/>
            <person name="Saber N."/>
            <person name="Kharbatia N.M."/>
            <person name="Rupper R.R."/>
            <person name="Sharp A.R."/>
            <person name="Dally N."/>
            <person name="Boughton B.A."/>
            <person name="Woo Y.H."/>
            <person name="Gao G."/>
            <person name="Schijlen E.G.W.M."/>
            <person name="Guo X."/>
            <person name="Momin A.A."/>
            <person name="Negrao S."/>
            <person name="Al-Babili S."/>
            <person name="Gehring C."/>
            <person name="Roessner U."/>
            <person name="Jung C."/>
            <person name="Murphy K."/>
            <person name="Arold S.T."/>
            <person name="Gojobori T."/>
            <person name="van der Linden C.G."/>
            <person name="van Loo E.N."/>
            <person name="Jellen E.N."/>
            <person name="Maughan P.J."/>
            <person name="Tester M."/>
        </authorList>
    </citation>
    <scope>NUCLEOTIDE SEQUENCE [LARGE SCALE GENOMIC DNA]</scope>
    <source>
        <strain evidence="5">cv. PI 614886</strain>
    </source>
</reference>
<evidence type="ECO:0000256" key="2">
    <source>
        <dbReference type="ARBA" id="ARBA00022801"/>
    </source>
</evidence>
<evidence type="ECO:0000313" key="5">
    <source>
        <dbReference type="EnsemblPlants" id="AUR62027353-RA:cds"/>
    </source>
</evidence>
<evidence type="ECO:0000256" key="1">
    <source>
        <dbReference type="ARBA" id="ARBA00008773"/>
    </source>
</evidence>
<dbReference type="GeneID" id="110716992"/>
<dbReference type="RefSeq" id="XP_021751328.1">
    <property type="nucleotide sequence ID" value="XM_021895636.1"/>
</dbReference>
<dbReference type="InterPro" id="IPR017853">
    <property type="entry name" value="GH"/>
</dbReference>
<dbReference type="GO" id="GO:0004553">
    <property type="term" value="F:hydrolase activity, hydrolyzing O-glycosyl compounds"/>
    <property type="evidence" value="ECO:0007669"/>
    <property type="project" value="InterPro"/>
</dbReference>
<dbReference type="Pfam" id="PF00332">
    <property type="entry name" value="Glyco_hydro_17"/>
    <property type="match status" value="1"/>
</dbReference>
<evidence type="ECO:0000256" key="3">
    <source>
        <dbReference type="ARBA" id="ARBA00023295"/>
    </source>
</evidence>
<dbReference type="InterPro" id="IPR044965">
    <property type="entry name" value="Glyco_hydro_17_plant"/>
</dbReference>
<dbReference type="InterPro" id="IPR000490">
    <property type="entry name" value="Glyco_hydro_17"/>
</dbReference>
<proteinExistence type="inferred from homology"/>
<dbReference type="EnsemblPlants" id="AUR62027353-RA">
    <property type="protein sequence ID" value="AUR62027353-RA:cds"/>
    <property type="gene ID" value="AUR62027353"/>
</dbReference>